<dbReference type="AlphaFoldDB" id="A0A9P0A7S9"/>
<protein>
    <submittedName>
        <fullName evidence="1">Uncharacterized protein</fullName>
    </submittedName>
</protein>
<sequence length="192" mass="21609">MQKLLGVWSLEGGCSRPPRCIWCGDFHLASVCPTKAPPFETSEPVSTCSPPPTCALCREAHPANFRGCKVRQEILRKKFPSEKTSRPTSERKITQVRASERSYSAALKKNQLISDDHDNIPSIPSVIKIDTSELKTKYETIIEGLAKTNAELIEKISKQADQITDLNKTVDSLRDWSERLEAWVKDTILNRI</sequence>
<evidence type="ECO:0000313" key="1">
    <source>
        <dbReference type="EMBL" id="CAH0388384.1"/>
    </source>
</evidence>
<reference evidence="1" key="1">
    <citation type="submission" date="2021-12" db="EMBL/GenBank/DDBJ databases">
        <authorList>
            <person name="King R."/>
        </authorList>
    </citation>
    <scope>NUCLEOTIDE SEQUENCE</scope>
</reference>
<evidence type="ECO:0000313" key="2">
    <source>
        <dbReference type="Proteomes" id="UP001152759"/>
    </source>
</evidence>
<accession>A0A9P0A7S9</accession>
<name>A0A9P0A7S9_BEMTA</name>
<dbReference type="EMBL" id="OU963865">
    <property type="protein sequence ID" value="CAH0388384.1"/>
    <property type="molecule type" value="Genomic_DNA"/>
</dbReference>
<keyword evidence="2" id="KW-1185">Reference proteome</keyword>
<proteinExistence type="predicted"/>
<gene>
    <name evidence="1" type="ORF">BEMITA_LOCUS7299</name>
</gene>
<organism evidence="1 2">
    <name type="scientific">Bemisia tabaci</name>
    <name type="common">Sweetpotato whitefly</name>
    <name type="synonym">Aleurodes tabaci</name>
    <dbReference type="NCBI Taxonomy" id="7038"/>
    <lineage>
        <taxon>Eukaryota</taxon>
        <taxon>Metazoa</taxon>
        <taxon>Ecdysozoa</taxon>
        <taxon>Arthropoda</taxon>
        <taxon>Hexapoda</taxon>
        <taxon>Insecta</taxon>
        <taxon>Pterygota</taxon>
        <taxon>Neoptera</taxon>
        <taxon>Paraneoptera</taxon>
        <taxon>Hemiptera</taxon>
        <taxon>Sternorrhyncha</taxon>
        <taxon>Aleyrodoidea</taxon>
        <taxon>Aleyrodidae</taxon>
        <taxon>Aleyrodinae</taxon>
        <taxon>Bemisia</taxon>
    </lineage>
</organism>
<dbReference type="Proteomes" id="UP001152759">
    <property type="component" value="Chromosome 4"/>
</dbReference>